<name>A0A0G1H0V8_9BACT</name>
<comment type="caution">
    <text evidence="1">The sequence shown here is derived from an EMBL/GenBank/DDBJ whole genome shotgun (WGS) entry which is preliminary data.</text>
</comment>
<evidence type="ECO:0000313" key="2">
    <source>
        <dbReference type="Proteomes" id="UP000034736"/>
    </source>
</evidence>
<dbReference type="STRING" id="1618647.UW30_C0013G0015"/>
<protein>
    <submittedName>
        <fullName evidence="1">Uncharacterized protein</fullName>
    </submittedName>
</protein>
<reference evidence="1 2" key="1">
    <citation type="journal article" date="2015" name="Nature">
        <title>rRNA introns, odd ribosomes, and small enigmatic genomes across a large radiation of phyla.</title>
        <authorList>
            <person name="Brown C.T."/>
            <person name="Hug L.A."/>
            <person name="Thomas B.C."/>
            <person name="Sharon I."/>
            <person name="Castelle C.J."/>
            <person name="Singh A."/>
            <person name="Wilkins M.J."/>
            <person name="Williams K.H."/>
            <person name="Banfield J.F."/>
        </authorList>
    </citation>
    <scope>NUCLEOTIDE SEQUENCE [LARGE SCALE GENOMIC DNA]</scope>
</reference>
<proteinExistence type="predicted"/>
<organism evidence="1 2">
    <name type="scientific">Candidatus Giovannonibacteria bacterium GW2011_GWA2_44_13b</name>
    <dbReference type="NCBI Taxonomy" id="1618647"/>
    <lineage>
        <taxon>Bacteria</taxon>
        <taxon>Candidatus Giovannoniibacteriota</taxon>
    </lineage>
</organism>
<dbReference type="Proteomes" id="UP000034736">
    <property type="component" value="Unassembled WGS sequence"/>
</dbReference>
<evidence type="ECO:0000313" key="1">
    <source>
        <dbReference type="EMBL" id="KKT41046.1"/>
    </source>
</evidence>
<gene>
    <name evidence="1" type="ORF">UW30_C0013G0015</name>
</gene>
<dbReference type="EMBL" id="LCHU01000013">
    <property type="protein sequence ID" value="KKT41046.1"/>
    <property type="molecule type" value="Genomic_DNA"/>
</dbReference>
<dbReference type="AlphaFoldDB" id="A0A0G1H0V8"/>
<sequence>MQTGQNLAILNLMENPEIINLTEEMEIKEKKMWPFRNERLKMLYETYGDFIPVVSTLKAAAEAYYGRTLEGEELSYRTRADRAIISAGATFAIALEYFGYRGSMPYVAAGMASGLSSSEFIEAMLKEGPASMKNIAETAAKKHPEAADLLGNFADYCVKKREVFLEYLGELKENLKNNGTFDGSVKGTF</sequence>
<accession>A0A0G1H0V8</accession>